<feature type="transmembrane region" description="Helical" evidence="1">
    <location>
        <begin position="46"/>
        <end position="65"/>
    </location>
</feature>
<dbReference type="Proteomes" id="UP000255534">
    <property type="component" value="Unassembled WGS sequence"/>
</dbReference>
<dbReference type="EMBL" id="UGXK01000002">
    <property type="protein sequence ID" value="SUI39877.1"/>
    <property type="molecule type" value="Genomic_DNA"/>
</dbReference>
<proteinExistence type="predicted"/>
<keyword evidence="1" id="KW-1133">Transmembrane helix</keyword>
<evidence type="ECO:0000256" key="1">
    <source>
        <dbReference type="SAM" id="Phobius"/>
    </source>
</evidence>
<gene>
    <name evidence="2" type="ORF">NCTC5798_06252</name>
</gene>
<sequence length="151" mass="17960">MKKRLYLLEWKLCETRAWLGWMVFWMIISFMLFSAMLMTGHLLNKVVLQPVWLFIWCSPWLCFLLKVRVTELDKGLVNTLQLGGFPVCRWSCPVVPGIWSVDRINGRYRLNRIGTDGFTVHYAWRLHYQPLFLTPDNQISDINGLQHERKM</sequence>
<keyword evidence="1" id="KW-0812">Transmembrane</keyword>
<dbReference type="AlphaFoldDB" id="A0A379Y2D6"/>
<organism evidence="2 3">
    <name type="scientific">Salmonella enterica I</name>
    <dbReference type="NCBI Taxonomy" id="59201"/>
    <lineage>
        <taxon>Bacteria</taxon>
        <taxon>Pseudomonadati</taxon>
        <taxon>Pseudomonadota</taxon>
        <taxon>Gammaproteobacteria</taxon>
        <taxon>Enterobacterales</taxon>
        <taxon>Enterobacteriaceae</taxon>
        <taxon>Salmonella</taxon>
    </lineage>
</organism>
<feature type="transmembrane region" description="Helical" evidence="1">
    <location>
        <begin position="21"/>
        <end position="40"/>
    </location>
</feature>
<reference evidence="2 3" key="1">
    <citation type="submission" date="2018-06" db="EMBL/GenBank/DDBJ databases">
        <authorList>
            <consortium name="Pathogen Informatics"/>
            <person name="Doyle S."/>
        </authorList>
    </citation>
    <scope>NUCLEOTIDE SEQUENCE [LARGE SCALE GENOMIC DNA]</scope>
    <source>
        <strain evidence="2 3">NCTC5798</strain>
    </source>
</reference>
<keyword evidence="1" id="KW-0472">Membrane</keyword>
<name>A0A379Y2D6_SALET</name>
<evidence type="ECO:0000313" key="3">
    <source>
        <dbReference type="Proteomes" id="UP000255534"/>
    </source>
</evidence>
<evidence type="ECO:0000313" key="2">
    <source>
        <dbReference type="EMBL" id="SUI39877.1"/>
    </source>
</evidence>
<accession>A0A379Y2D6</accession>
<protein>
    <submittedName>
        <fullName evidence="2">Membrane protein</fullName>
    </submittedName>
</protein>